<feature type="domain" description="C2H2-type" evidence="6">
    <location>
        <begin position="1099"/>
        <end position="1126"/>
    </location>
</feature>
<comment type="caution">
    <text evidence="7">The sequence shown here is derived from an EMBL/GenBank/DDBJ whole genome shotgun (WGS) entry which is preliminary data.</text>
</comment>
<keyword evidence="3 5" id="KW-0863">Zinc-finger</keyword>
<evidence type="ECO:0000313" key="8">
    <source>
        <dbReference type="Proteomes" id="UP000789524"/>
    </source>
</evidence>
<feature type="domain" description="C2H2-type" evidence="6">
    <location>
        <begin position="672"/>
        <end position="695"/>
    </location>
</feature>
<evidence type="ECO:0000256" key="2">
    <source>
        <dbReference type="ARBA" id="ARBA00022737"/>
    </source>
</evidence>
<gene>
    <name evidence="7" type="ORF">DCHRY22_LOCUS11097</name>
</gene>
<feature type="domain" description="C2H2-type" evidence="6">
    <location>
        <begin position="1188"/>
        <end position="1216"/>
    </location>
</feature>
<feature type="domain" description="C2H2-type" evidence="6">
    <location>
        <begin position="612"/>
        <end position="640"/>
    </location>
</feature>
<keyword evidence="2" id="KW-0677">Repeat</keyword>
<feature type="domain" description="C2H2-type" evidence="6">
    <location>
        <begin position="1424"/>
        <end position="1451"/>
    </location>
</feature>
<feature type="domain" description="C2H2-type" evidence="6">
    <location>
        <begin position="292"/>
        <end position="320"/>
    </location>
</feature>
<feature type="domain" description="C2H2-type" evidence="6">
    <location>
        <begin position="585"/>
        <end position="607"/>
    </location>
</feature>
<dbReference type="SUPFAM" id="SSF57667">
    <property type="entry name" value="beta-beta-alpha zinc fingers"/>
    <property type="match status" value="13"/>
</dbReference>
<dbReference type="PROSITE" id="PS00028">
    <property type="entry name" value="ZINC_FINGER_C2H2_1"/>
    <property type="match status" value="31"/>
</dbReference>
<keyword evidence="1" id="KW-0479">Metal-binding</keyword>
<feature type="domain" description="C2H2-type" evidence="6">
    <location>
        <begin position="85"/>
        <end position="113"/>
    </location>
</feature>
<feature type="domain" description="C2H2-type" evidence="6">
    <location>
        <begin position="559"/>
        <end position="581"/>
    </location>
</feature>
<feature type="domain" description="C2H2-type" evidence="6">
    <location>
        <begin position="955"/>
        <end position="977"/>
    </location>
</feature>
<dbReference type="Proteomes" id="UP000789524">
    <property type="component" value="Unassembled WGS sequence"/>
</dbReference>
<evidence type="ECO:0000256" key="1">
    <source>
        <dbReference type="ARBA" id="ARBA00022723"/>
    </source>
</evidence>
<dbReference type="GO" id="GO:0008270">
    <property type="term" value="F:zinc ion binding"/>
    <property type="evidence" value="ECO:0007669"/>
    <property type="project" value="UniProtKB-KW"/>
</dbReference>
<evidence type="ECO:0000313" key="7">
    <source>
        <dbReference type="EMBL" id="CAG9574898.1"/>
    </source>
</evidence>
<dbReference type="Pfam" id="PF00096">
    <property type="entry name" value="zf-C2H2"/>
    <property type="match status" value="5"/>
</dbReference>
<dbReference type="OrthoDB" id="3437960at2759"/>
<feature type="domain" description="C2H2-type" evidence="6">
    <location>
        <begin position="350"/>
        <end position="378"/>
    </location>
</feature>
<reference evidence="7" key="1">
    <citation type="submission" date="2021-09" db="EMBL/GenBank/DDBJ databases">
        <authorList>
            <person name="Martin H S."/>
        </authorList>
    </citation>
    <scope>NUCLEOTIDE SEQUENCE</scope>
</reference>
<dbReference type="Pfam" id="PF13912">
    <property type="entry name" value="zf-C2H2_6"/>
    <property type="match status" value="3"/>
</dbReference>
<dbReference type="InterPro" id="IPR036236">
    <property type="entry name" value="Znf_C2H2_sf"/>
</dbReference>
<dbReference type="EMBL" id="CAKASE010000073">
    <property type="protein sequence ID" value="CAG9574898.1"/>
    <property type="molecule type" value="Genomic_DNA"/>
</dbReference>
<keyword evidence="8" id="KW-1185">Reference proteome</keyword>
<feature type="domain" description="C2H2-type" evidence="6">
    <location>
        <begin position="1452"/>
        <end position="1480"/>
    </location>
</feature>
<feature type="domain" description="C2H2-type" evidence="6">
    <location>
        <begin position="321"/>
        <end position="349"/>
    </location>
</feature>
<dbReference type="PANTHER" id="PTHR24379:SF121">
    <property type="entry name" value="C2H2-TYPE DOMAIN-CONTAINING PROTEIN"/>
    <property type="match status" value="1"/>
</dbReference>
<keyword evidence="4" id="KW-0862">Zinc</keyword>
<feature type="domain" description="C2H2-type" evidence="6">
    <location>
        <begin position="205"/>
        <end position="232"/>
    </location>
</feature>
<feature type="domain" description="C2H2-type" evidence="6">
    <location>
        <begin position="234"/>
        <end position="262"/>
    </location>
</feature>
<feature type="domain" description="C2H2-type" evidence="6">
    <location>
        <begin position="1481"/>
        <end position="1504"/>
    </location>
</feature>
<dbReference type="InterPro" id="IPR013087">
    <property type="entry name" value="Znf_C2H2_type"/>
</dbReference>
<feature type="domain" description="C2H2-type" evidence="6">
    <location>
        <begin position="1071"/>
        <end position="1098"/>
    </location>
</feature>
<accession>A0A8J2R1C1</accession>
<organism evidence="7 8">
    <name type="scientific">Danaus chrysippus</name>
    <name type="common">African queen</name>
    <dbReference type="NCBI Taxonomy" id="151541"/>
    <lineage>
        <taxon>Eukaryota</taxon>
        <taxon>Metazoa</taxon>
        <taxon>Ecdysozoa</taxon>
        <taxon>Arthropoda</taxon>
        <taxon>Hexapoda</taxon>
        <taxon>Insecta</taxon>
        <taxon>Pterygota</taxon>
        <taxon>Neoptera</taxon>
        <taxon>Endopterygota</taxon>
        <taxon>Lepidoptera</taxon>
        <taxon>Glossata</taxon>
        <taxon>Ditrysia</taxon>
        <taxon>Papilionoidea</taxon>
        <taxon>Nymphalidae</taxon>
        <taxon>Danainae</taxon>
        <taxon>Danaini</taxon>
        <taxon>Danaina</taxon>
        <taxon>Danaus</taxon>
        <taxon>Anosia</taxon>
    </lineage>
</organism>
<feature type="domain" description="C2H2-type" evidence="6">
    <location>
        <begin position="1395"/>
        <end position="1423"/>
    </location>
</feature>
<dbReference type="Gene3D" id="3.30.160.60">
    <property type="entry name" value="Classic Zinc Finger"/>
    <property type="match status" value="17"/>
</dbReference>
<dbReference type="PROSITE" id="PS50157">
    <property type="entry name" value="ZINC_FINGER_C2H2_2"/>
    <property type="match status" value="24"/>
</dbReference>
<feature type="domain" description="C2H2-type" evidence="6">
    <location>
        <begin position="1335"/>
        <end position="1363"/>
    </location>
</feature>
<feature type="domain" description="C2H2-type" evidence="6">
    <location>
        <begin position="929"/>
        <end position="951"/>
    </location>
</feature>
<evidence type="ECO:0000256" key="4">
    <source>
        <dbReference type="ARBA" id="ARBA00022833"/>
    </source>
</evidence>
<name>A0A8J2R1C1_9NEOP</name>
<evidence type="ECO:0000259" key="6">
    <source>
        <dbReference type="PROSITE" id="PS50157"/>
    </source>
</evidence>
<feature type="domain" description="C2H2-type" evidence="6">
    <location>
        <begin position="1042"/>
        <end position="1070"/>
    </location>
</feature>
<evidence type="ECO:0000256" key="3">
    <source>
        <dbReference type="ARBA" id="ARBA00022771"/>
    </source>
</evidence>
<feature type="domain" description="C2H2-type" evidence="6">
    <location>
        <begin position="837"/>
        <end position="865"/>
    </location>
</feature>
<proteinExistence type="predicted"/>
<dbReference type="PANTHER" id="PTHR24379">
    <property type="entry name" value="KRAB AND ZINC FINGER DOMAIN-CONTAINING"/>
    <property type="match status" value="1"/>
</dbReference>
<feature type="domain" description="C2H2-type" evidence="6">
    <location>
        <begin position="700"/>
        <end position="727"/>
    </location>
</feature>
<sequence>MKYQDNKILPPKNEFTERPIESCFSFIGTRKKRETAVKEETGQTLNSVVYREKHLREMQKQWHNLTTLLKYSNVTPFKDRNDAGYICAYCFKTFPDPNVLRHHTHYDHVKEKPTYKAGSGISSFVVFLDIVDLKCTLCGLSMESINCLTEHLVKDHDKKYYLGVTDYFQPFILTSEQQIHCCLCDEVFHNMKLLMQHMNMHYRNFICTTCGAGFVNSFRLKRHETTHLKKKTGFACRHCGMVFAAESKKKAHVNAEHKGIEGHSVCQICKARFKNYYQKTRHMMQVHNVEGIKCDKCDKRFNLKSNLMLHMRSVHLKERPYECSVCSMGFFIKRHMLGHYMATHTNERKFKCDVCGKAYATQNSLRKHMKKNHGVEDQTTLIEVVIKQEPMSDSELPEDAKPDTVFNIKPEKDSGGDVKKVKKTASEKRSKKDQIIEMEKHLKNISTILLNTNATPIRYHDGANYVCALCPETYPLPSDLKVHVLEEHDEIDKSSFMEGHRLTSYMVKLDITNLRCLICHNDVESFDPLFDHLKSVHGKEMHTDIPNHILPFRFVGNGFDCVVCPKSFEHFKLVQEHMTVHYRNYICETCNAPFVNKRTLQNHANRHKKGDFQCSQCPKIFDTNRKKLNHVKFVHDGNYKRKKCPYCQEKFTNYAKKRSHMVKEHGAEPLSVKCDICKKIFSTRARLRGHTRRDHMECQHACHNCDMRFFTKLELVKHMVKHSPLKEYQCDICKKAYARKHTLREHMKIHSNIRNFKCELCSFTFIQKCSQKIIVVNGEQMEDLLQENNKEINVGTGRKENSKSLIRGEVIKHRQNVMEILLNSNATPIRCKNDLGYSCIFCNDHYPNPSDLKKHTLIKHDEEEVLKVVKEIRMYTVKLDITNLQCTICETDLDNISDLVEHLLCGHGRILHSEITNHLVPFKFDDQDLKCAMCQNKFTKFRNLIEHMNTHFRNYVCDVCGAGFVNRDILRSHLKIHKIGTFNCELCPKTFNTLMKKRSHVTSVHQKCYMIRKCGYCNDMFDDYNKKNAHLAKFHGVDTAAVNCKLCDKTFSNQTAVRLHIRKIHLLERKHECDVCEKRFFNKKDMIKHMVSHTKDRKYCCTICGKSFGLKFTLVRHMHVHDKDTKIMNSVLRKLKKEKLNKGDDFVQRTDMPRGRQGEILDKHRTNIREIIKWSNATPIRCRGGIGYACCFCSEQFPNPADLKHHTIKAHDDNTKSKFMKGRDMYGYFVKLDITCLQCNICGLEIDTLEQIMMHLKDEHDKNISTDISNHILPFKFDSENLRCFMCHNVFNRFKALQEHMNLHYRNYVCEVCDAGFVNRHLLLCHNEGHKTGTFACDQCPKIFDTLRKRKLHERKIHNGLNMPHKCGYCNERFKENCYKNEHLAKVHGIIGPSIKCQACEKTFSTQQTWLLHMKKYHLMQRQHKCTKCEMDFFSKRELTDHMVKHTGTRDYRCEMCFKSYGRLKTLKEHIRRLHPEDRDIKCVHCGQAFAKRFALKSHLLAKHGQTL</sequence>
<dbReference type="FunFam" id="3.30.160.60:FF:001049">
    <property type="entry name" value="zinc finger protein 319"/>
    <property type="match status" value="1"/>
</dbReference>
<feature type="domain" description="C2H2-type" evidence="6">
    <location>
        <begin position="728"/>
        <end position="755"/>
    </location>
</feature>
<dbReference type="SMART" id="SM00355">
    <property type="entry name" value="ZnF_C2H2"/>
    <property type="match status" value="37"/>
</dbReference>
<evidence type="ECO:0000256" key="5">
    <source>
        <dbReference type="PROSITE-ProRule" id="PRU00042"/>
    </source>
</evidence>
<protein>
    <submittedName>
        <fullName evidence="7">(African queen) hypothetical protein</fullName>
    </submittedName>
</protein>